<gene>
    <name evidence="1" type="ORF">FG486_11730</name>
</gene>
<evidence type="ECO:0000313" key="2">
    <source>
        <dbReference type="Proteomes" id="UP000589292"/>
    </source>
</evidence>
<name>A0A7V8U9E1_9SPHN</name>
<sequence>MPNLFADPPRMVSVHPASVVWPANILRFHLEFDRAMDPFDAAAHVQLMTDDGQAVSGVLVDYPDGLWTADGRILTLLMHPARIKRGVAAHEALGPALRPGASYWLGVDPAMADLQGRKIGREERFRFSASEPERRRIDTSAWCWTRPKSGTSAPLRVETGRSLDNLSVRTAVFMMGESGVPHPASFQVTGEAIMVFPHSPWPDVIEIVVQPWLEDVCGNRPDGSFEQTIRGADAAFCNLPMAGMAIQP</sequence>
<dbReference type="AlphaFoldDB" id="A0A7V8U9E1"/>
<dbReference type="EMBL" id="VDES01000002">
    <property type="protein sequence ID" value="MBA1375009.1"/>
    <property type="molecule type" value="Genomic_DNA"/>
</dbReference>
<keyword evidence="2" id="KW-1185">Reference proteome</keyword>
<dbReference type="RefSeq" id="WP_181267613.1">
    <property type="nucleotide sequence ID" value="NZ_VDES01000002.1"/>
</dbReference>
<evidence type="ECO:0000313" key="1">
    <source>
        <dbReference type="EMBL" id="MBA1375009.1"/>
    </source>
</evidence>
<comment type="caution">
    <text evidence="1">The sequence shown here is derived from an EMBL/GenBank/DDBJ whole genome shotgun (WGS) entry which is preliminary data.</text>
</comment>
<proteinExistence type="predicted"/>
<protein>
    <submittedName>
        <fullName evidence="1">Uncharacterized protein</fullName>
    </submittedName>
</protein>
<accession>A0A7V8U9E1</accession>
<dbReference type="Proteomes" id="UP000589292">
    <property type="component" value="Unassembled WGS sequence"/>
</dbReference>
<reference evidence="1 2" key="1">
    <citation type="journal article" date="1994" name="Int. J. Syst. Bacteriol.">
        <title>Phylogenetic positions of novel aerobic, bacteriochlorophyll a-containing bacteria and description of Roseococcus thiosulfatophilus gen. nov., sp. nov., Erythromicrobium ramosum gen. nov., sp. nov., and Erythrobacter litoralis sp. nov.</title>
        <authorList>
            <person name="Yurkov V."/>
            <person name="Stackebrandt E."/>
            <person name="Holmes A."/>
            <person name="Fuerst J.A."/>
            <person name="Hugenholtz P."/>
            <person name="Golecki J."/>
            <person name="Gad'on N."/>
            <person name="Gorlenko V.M."/>
            <person name="Kompantseva E.I."/>
            <person name="Drews G."/>
        </authorList>
    </citation>
    <scope>NUCLEOTIDE SEQUENCE [LARGE SCALE GENOMIC DNA]</scope>
    <source>
        <strain evidence="1 2">KR-99</strain>
    </source>
</reference>
<organism evidence="1 2">
    <name type="scientific">Sphingomonas ursincola</name>
    <dbReference type="NCBI Taxonomy" id="56361"/>
    <lineage>
        <taxon>Bacteria</taxon>
        <taxon>Pseudomonadati</taxon>
        <taxon>Pseudomonadota</taxon>
        <taxon>Alphaproteobacteria</taxon>
        <taxon>Sphingomonadales</taxon>
        <taxon>Sphingomonadaceae</taxon>
        <taxon>Sphingomonas</taxon>
    </lineage>
</organism>